<dbReference type="Gene3D" id="2.130.10.130">
    <property type="entry name" value="Integrin alpha, N-terminal"/>
    <property type="match status" value="1"/>
</dbReference>
<comment type="similarity">
    <text evidence="2">Belongs to the glycosyl hydrolase 3 family.</text>
</comment>
<dbReference type="PANTHER" id="PTHR30480:SF13">
    <property type="entry name" value="BETA-HEXOSAMINIDASE"/>
    <property type="match status" value="1"/>
</dbReference>
<reference evidence="10" key="1">
    <citation type="submission" date="2016-10" db="EMBL/GenBank/DDBJ databases">
        <authorList>
            <person name="Varghese N."/>
            <person name="Submissions S."/>
        </authorList>
    </citation>
    <scope>NUCLEOTIDE SEQUENCE [LARGE SCALE GENOMIC DNA]</scope>
    <source>
        <strain evidence="10">CGMCC 1.6963</strain>
    </source>
</reference>
<dbReference type="GO" id="GO:0009254">
    <property type="term" value="P:peptidoglycan turnover"/>
    <property type="evidence" value="ECO:0007669"/>
    <property type="project" value="TreeGrafter"/>
</dbReference>
<feature type="domain" description="Glycoside hydrolase family 3 N-terminal" evidence="8">
    <location>
        <begin position="51"/>
        <end position="375"/>
    </location>
</feature>
<evidence type="ECO:0000256" key="5">
    <source>
        <dbReference type="ARBA" id="ARBA00022801"/>
    </source>
</evidence>
<dbReference type="AlphaFoldDB" id="A0A1H9UWK3"/>
<dbReference type="GO" id="GO:0005975">
    <property type="term" value="P:carbohydrate metabolic process"/>
    <property type="evidence" value="ECO:0007669"/>
    <property type="project" value="InterPro"/>
</dbReference>
<proteinExistence type="inferred from homology"/>
<evidence type="ECO:0000256" key="7">
    <source>
        <dbReference type="SAM" id="SignalP"/>
    </source>
</evidence>
<gene>
    <name evidence="9" type="ORF">SAMN05216199_2147</name>
</gene>
<dbReference type="RefSeq" id="WP_091757957.1">
    <property type="nucleotide sequence ID" value="NZ_FOHB01000003.1"/>
</dbReference>
<dbReference type="EMBL" id="FOHB01000003">
    <property type="protein sequence ID" value="SES13792.1"/>
    <property type="molecule type" value="Genomic_DNA"/>
</dbReference>
<dbReference type="SUPFAM" id="SSF51445">
    <property type="entry name" value="(Trans)glycosidases"/>
    <property type="match status" value="1"/>
</dbReference>
<dbReference type="InterPro" id="IPR050226">
    <property type="entry name" value="NagZ_Beta-hexosaminidase"/>
</dbReference>
<dbReference type="InterPro" id="IPR036962">
    <property type="entry name" value="Glyco_hydro_3_N_sf"/>
</dbReference>
<evidence type="ECO:0000256" key="3">
    <source>
        <dbReference type="ARBA" id="ARBA00012663"/>
    </source>
</evidence>
<keyword evidence="6" id="KW-0326">Glycosidase</keyword>
<evidence type="ECO:0000256" key="2">
    <source>
        <dbReference type="ARBA" id="ARBA00005336"/>
    </source>
</evidence>
<evidence type="ECO:0000256" key="4">
    <source>
        <dbReference type="ARBA" id="ARBA00022729"/>
    </source>
</evidence>
<keyword evidence="4 7" id="KW-0732">Signal</keyword>
<name>A0A1H9UWK3_9MICO</name>
<dbReference type="GO" id="GO:0004563">
    <property type="term" value="F:beta-N-acetylhexosaminidase activity"/>
    <property type="evidence" value="ECO:0007669"/>
    <property type="project" value="UniProtKB-EC"/>
</dbReference>
<dbReference type="Proteomes" id="UP000199019">
    <property type="component" value="Unassembled WGS sequence"/>
</dbReference>
<dbReference type="InterPro" id="IPR017853">
    <property type="entry name" value="GH"/>
</dbReference>
<evidence type="ECO:0000256" key="6">
    <source>
        <dbReference type="ARBA" id="ARBA00023295"/>
    </source>
</evidence>
<sequence length="640" mass="65588">MEPIALRAPVTFVLAVAMAVGLQATPARATAPPVTRSPAEDVFARMTEAQRVGQVLMVGTPATGVSSAVGSAISQQHVGSVILTGRSQAGVSGTASVTKALRAKATASATGGVPLVVAADQEGGQVQVLQGAGFSRIPSALTQGTWSTSTHIARARTWAGELRAAGVNLDLAPVADTVPSAAFAPSNAPIGAYDREFGFTTTRVGAHSAAFTSGMRAGGVMTAVKHFPGLGRVTANTDTSSGVTDRTTTSTDPYLKPFRDAVAAGSEVVMVSSAVYTRIDAKNPAAFSPNVIGGMIRRDMNFRGVVVSDDIGHAKQLAAWSPGTRAVKFLAAGGDLVLTVDATQAPAITRAIRARMADSPTFTRQVHAAALRVLTLKQRMGLLRPNGAVRATDVDEDGAPDLVGRRSTGRVEVLRANGTGGWRAAFAGNTASFSSADLLLRAGDFDGDGHVDVLARRHSDGALLLYAGNGRGALAAPRVVGSGWGALREVVAPGDVTGDGHPDLLAVDPQGRLRVYGGNGLGGFLGGSRVMGTGWGGIDRLAAVGDFDRDGNPDLVARSASTGDLLLYRTDGRGGWRTGWRLGTGWGGMDTVLGVGDFDSDGHPDVLARRSATLYLYRGTGSALRGGTSVGSFGDISLVG</sequence>
<dbReference type="InterPro" id="IPR019800">
    <property type="entry name" value="Glyco_hydro_3_AS"/>
</dbReference>
<accession>A0A1H9UWK3</accession>
<evidence type="ECO:0000313" key="10">
    <source>
        <dbReference type="Proteomes" id="UP000199019"/>
    </source>
</evidence>
<dbReference type="Pfam" id="PF00933">
    <property type="entry name" value="Glyco_hydro_3"/>
    <property type="match status" value="1"/>
</dbReference>
<dbReference type="STRING" id="587636.SAMN05216199_2147"/>
<evidence type="ECO:0000313" key="9">
    <source>
        <dbReference type="EMBL" id="SES13792.1"/>
    </source>
</evidence>
<dbReference type="SUPFAM" id="SSF69318">
    <property type="entry name" value="Integrin alpha N-terminal domain"/>
    <property type="match status" value="1"/>
</dbReference>
<keyword evidence="5" id="KW-0378">Hydrolase</keyword>
<dbReference type="Gene3D" id="3.20.20.300">
    <property type="entry name" value="Glycoside hydrolase, family 3, N-terminal domain"/>
    <property type="match status" value="1"/>
</dbReference>
<evidence type="ECO:0000256" key="1">
    <source>
        <dbReference type="ARBA" id="ARBA00001231"/>
    </source>
</evidence>
<dbReference type="EC" id="3.2.1.52" evidence="3"/>
<dbReference type="InterPro" id="IPR013517">
    <property type="entry name" value="FG-GAP"/>
</dbReference>
<organism evidence="9 10">
    <name type="scientific">Pedococcus cremeus</name>
    <dbReference type="NCBI Taxonomy" id="587636"/>
    <lineage>
        <taxon>Bacteria</taxon>
        <taxon>Bacillati</taxon>
        <taxon>Actinomycetota</taxon>
        <taxon>Actinomycetes</taxon>
        <taxon>Micrococcales</taxon>
        <taxon>Intrasporangiaceae</taxon>
        <taxon>Pedococcus</taxon>
    </lineage>
</organism>
<protein>
    <recommendedName>
        <fullName evidence="3">beta-N-acetylhexosaminidase</fullName>
        <ecNumber evidence="3">3.2.1.52</ecNumber>
    </recommendedName>
</protein>
<dbReference type="InterPro" id="IPR001764">
    <property type="entry name" value="Glyco_hydro_3_N"/>
</dbReference>
<feature type="signal peptide" evidence="7">
    <location>
        <begin position="1"/>
        <end position="29"/>
    </location>
</feature>
<dbReference type="Pfam" id="PF13517">
    <property type="entry name" value="FG-GAP_3"/>
    <property type="match status" value="2"/>
</dbReference>
<dbReference type="OrthoDB" id="9805821at2"/>
<evidence type="ECO:0000259" key="8">
    <source>
        <dbReference type="Pfam" id="PF00933"/>
    </source>
</evidence>
<comment type="catalytic activity">
    <reaction evidence="1">
        <text>Hydrolysis of terminal non-reducing N-acetyl-D-hexosamine residues in N-acetyl-beta-D-hexosaminides.</text>
        <dbReference type="EC" id="3.2.1.52"/>
    </reaction>
</comment>
<dbReference type="PROSITE" id="PS00775">
    <property type="entry name" value="GLYCOSYL_HYDROL_F3"/>
    <property type="match status" value="1"/>
</dbReference>
<feature type="chain" id="PRO_5011623272" description="beta-N-acetylhexosaminidase" evidence="7">
    <location>
        <begin position="30"/>
        <end position="640"/>
    </location>
</feature>
<dbReference type="PANTHER" id="PTHR30480">
    <property type="entry name" value="BETA-HEXOSAMINIDASE-RELATED"/>
    <property type="match status" value="1"/>
</dbReference>
<keyword evidence="10" id="KW-1185">Reference proteome</keyword>
<dbReference type="InterPro" id="IPR028994">
    <property type="entry name" value="Integrin_alpha_N"/>
</dbReference>